<dbReference type="RefSeq" id="WP_324717346.1">
    <property type="nucleotide sequence ID" value="NZ_CP141615.1"/>
</dbReference>
<evidence type="ECO:0000313" key="2">
    <source>
        <dbReference type="Proteomes" id="UP001332192"/>
    </source>
</evidence>
<sequence length="83" mass="9364">MNRMPVHLLLLVASLAAVLSVAGICGMTRGHASTLRTSVWLLFRDKEGVEENLARYHDQTPFTRAYHDFVETYARYLFAPGPL</sequence>
<organism evidence="1 2">
    <name type="scientific">Carboxydichorda subterranea</name>
    <dbReference type="NCBI Taxonomy" id="3109565"/>
    <lineage>
        <taxon>Bacteria</taxon>
        <taxon>Bacillati</taxon>
        <taxon>Bacillota</taxon>
        <taxon>Limnochordia</taxon>
        <taxon>Limnochordales</taxon>
        <taxon>Geochordaceae</taxon>
        <taxon>Carboxydichorda</taxon>
    </lineage>
</organism>
<evidence type="ECO:0000313" key="1">
    <source>
        <dbReference type="EMBL" id="WRP18075.1"/>
    </source>
</evidence>
<gene>
    <name evidence="1" type="ORF">U7230_03455</name>
</gene>
<protein>
    <submittedName>
        <fullName evidence="1">Uncharacterized protein</fullName>
    </submittedName>
</protein>
<keyword evidence="2" id="KW-1185">Reference proteome</keyword>
<accession>A0ABZ1BZR4</accession>
<dbReference type="Proteomes" id="UP001332192">
    <property type="component" value="Chromosome"/>
</dbReference>
<name>A0ABZ1BZR4_9FIRM</name>
<reference evidence="1 2" key="1">
    <citation type="journal article" date="2024" name="Front. Microbiol.">
        <title>Novel thermophilic genera Geochorda gen. nov. and Carboxydochorda gen. nov. from the deep terrestrial subsurface reveal the ecophysiological diversity in the class Limnochordia.</title>
        <authorList>
            <person name="Karnachuk O.V."/>
            <person name="Lukina A.P."/>
            <person name="Avakyan M.R."/>
            <person name="Kadnikov V.V."/>
            <person name="Begmatov S."/>
            <person name="Beletsky A.V."/>
            <person name="Vlasova K.G."/>
            <person name="Novikov A.A."/>
            <person name="Shcherbakova V.A."/>
            <person name="Mardanov A.V."/>
            <person name="Ravin N.V."/>
        </authorList>
    </citation>
    <scope>NUCLEOTIDE SEQUENCE [LARGE SCALE GENOMIC DNA]</scope>
    <source>
        <strain evidence="1 2">L945</strain>
    </source>
</reference>
<dbReference type="EMBL" id="CP141615">
    <property type="protein sequence ID" value="WRP18075.1"/>
    <property type="molecule type" value="Genomic_DNA"/>
</dbReference>
<proteinExistence type="predicted"/>